<dbReference type="EMBL" id="BSPX01000002">
    <property type="protein sequence ID" value="GLT20800.1"/>
    <property type="molecule type" value="Genomic_DNA"/>
</dbReference>
<feature type="region of interest" description="Disordered" evidence="1">
    <location>
        <begin position="395"/>
        <end position="418"/>
    </location>
</feature>
<sequence length="418" mass="44617">MGIYLSDRELEVIDRLEPVLVKTYVFLRTRMDRRTGLIGMVTGISYQAIGEHGEYEIRKGQGSQTIRLADTPKARKEVARRLVERLEAAGLLASRGGPVLCFLCPLADYGSVRPFQTGHHRATPLPPYRATPERGENPYDSTPWAWVEDEEATPGEWPESGNGPHIRDQGFTPPQSSSTAVNEGAPGGAAAAGVNRDRPPASQAAPACCRSGETYANPDRDRPAGSHVGPQGADSGEVDRDRPPASHAAPMRRSGGLAAPGGATPTDCGDDERAGLAENESTAGAGGDSAESLEATLRRVLAERAIRVPAASKVPAEMAANGVTVAELRSAIKLSLEEREKQGSFQPVPVKYVAAVVKSERAAVRRGVERVRGRRDAARGLADFEALARKLGISGARPGESEEQFRARVRAAHERSAE</sequence>
<feature type="compositionally biased region" description="Low complexity" evidence="1">
    <location>
        <begin position="255"/>
        <end position="266"/>
    </location>
</feature>
<feature type="region of interest" description="Disordered" evidence="1">
    <location>
        <begin position="115"/>
        <end position="291"/>
    </location>
</feature>
<evidence type="ECO:0000313" key="2">
    <source>
        <dbReference type="EMBL" id="GLT20800.1"/>
    </source>
</evidence>
<protein>
    <submittedName>
        <fullName evidence="2">Uncharacterized protein</fullName>
    </submittedName>
</protein>
<evidence type="ECO:0000313" key="3">
    <source>
        <dbReference type="Proteomes" id="UP001157167"/>
    </source>
</evidence>
<dbReference type="Proteomes" id="UP001157167">
    <property type="component" value="Unassembled WGS sequence"/>
</dbReference>
<comment type="caution">
    <text evidence="2">The sequence shown here is derived from an EMBL/GenBank/DDBJ whole genome shotgun (WGS) entry which is preliminary data.</text>
</comment>
<proteinExistence type="predicted"/>
<name>A0ABQ6F5I6_9RHOO</name>
<organism evidence="2 3">
    <name type="scientific">Zoogloea oryzae</name>
    <dbReference type="NCBI Taxonomy" id="310767"/>
    <lineage>
        <taxon>Bacteria</taxon>
        <taxon>Pseudomonadati</taxon>
        <taxon>Pseudomonadota</taxon>
        <taxon>Betaproteobacteria</taxon>
        <taxon>Rhodocyclales</taxon>
        <taxon>Zoogloeaceae</taxon>
        <taxon>Zoogloea</taxon>
    </lineage>
</organism>
<evidence type="ECO:0000256" key="1">
    <source>
        <dbReference type="SAM" id="MobiDB-lite"/>
    </source>
</evidence>
<accession>A0ABQ6F5I6</accession>
<gene>
    <name evidence="2" type="ORF">GCM10007933_02520</name>
</gene>
<keyword evidence="3" id="KW-1185">Reference proteome</keyword>
<reference evidence="3" key="1">
    <citation type="journal article" date="2019" name="Int. J. Syst. Evol. Microbiol.">
        <title>The Global Catalogue of Microorganisms (GCM) 10K type strain sequencing project: providing services to taxonomists for standard genome sequencing and annotation.</title>
        <authorList>
            <consortium name="The Broad Institute Genomics Platform"/>
            <consortium name="The Broad Institute Genome Sequencing Center for Infectious Disease"/>
            <person name="Wu L."/>
            <person name="Ma J."/>
        </authorList>
    </citation>
    <scope>NUCLEOTIDE SEQUENCE [LARGE SCALE GENOMIC DNA]</scope>
    <source>
        <strain evidence="3">NBRC 102407</strain>
    </source>
</reference>
<feature type="compositionally biased region" description="Basic and acidic residues" evidence="1">
    <location>
        <begin position="399"/>
        <end position="418"/>
    </location>
</feature>
<feature type="compositionally biased region" description="Polar residues" evidence="1">
    <location>
        <begin position="172"/>
        <end position="181"/>
    </location>
</feature>